<evidence type="ECO:0000313" key="2">
    <source>
        <dbReference type="EMBL" id="MFC5589642.1"/>
    </source>
</evidence>
<dbReference type="InterPro" id="IPR029069">
    <property type="entry name" value="HotDog_dom_sf"/>
</dbReference>
<dbReference type="PANTHER" id="PTHR43664:SF1">
    <property type="entry name" value="BETA-METHYLMALYL-COA DEHYDRATASE"/>
    <property type="match status" value="1"/>
</dbReference>
<protein>
    <submittedName>
        <fullName evidence="2">MaoC family dehydratase</fullName>
    </submittedName>
</protein>
<name>A0ABW0TKB1_9BACL</name>
<evidence type="ECO:0000313" key="3">
    <source>
        <dbReference type="Proteomes" id="UP001596109"/>
    </source>
</evidence>
<gene>
    <name evidence="2" type="ORF">ACFPRA_12120</name>
</gene>
<dbReference type="InterPro" id="IPR002539">
    <property type="entry name" value="MaoC-like_dom"/>
</dbReference>
<feature type="domain" description="MaoC-like" evidence="1">
    <location>
        <begin position="19"/>
        <end position="112"/>
    </location>
</feature>
<dbReference type="RefSeq" id="WP_381434634.1">
    <property type="nucleotide sequence ID" value="NZ_JBHSNO010000005.1"/>
</dbReference>
<evidence type="ECO:0000259" key="1">
    <source>
        <dbReference type="Pfam" id="PF01575"/>
    </source>
</evidence>
<comment type="caution">
    <text evidence="2">The sequence shown here is derived from an EMBL/GenBank/DDBJ whole genome shotgun (WGS) entry which is preliminary data.</text>
</comment>
<dbReference type="PANTHER" id="PTHR43664">
    <property type="entry name" value="MONOAMINE OXIDASE-RELATED"/>
    <property type="match status" value="1"/>
</dbReference>
<dbReference type="EMBL" id="JBHSNO010000005">
    <property type="protein sequence ID" value="MFC5589642.1"/>
    <property type="molecule type" value="Genomic_DNA"/>
</dbReference>
<accession>A0ABW0TKB1</accession>
<organism evidence="2 3">
    <name type="scientific">Sporosarcina soli</name>
    <dbReference type="NCBI Taxonomy" id="334736"/>
    <lineage>
        <taxon>Bacteria</taxon>
        <taxon>Bacillati</taxon>
        <taxon>Bacillota</taxon>
        <taxon>Bacilli</taxon>
        <taxon>Bacillales</taxon>
        <taxon>Caryophanaceae</taxon>
        <taxon>Sporosarcina</taxon>
    </lineage>
</organism>
<dbReference type="Proteomes" id="UP001596109">
    <property type="component" value="Unassembled WGS sequence"/>
</dbReference>
<dbReference type="CDD" id="cd03454">
    <property type="entry name" value="YdeM"/>
    <property type="match status" value="1"/>
</dbReference>
<dbReference type="Gene3D" id="3.10.129.10">
    <property type="entry name" value="Hotdog Thioesterase"/>
    <property type="match status" value="1"/>
</dbReference>
<dbReference type="Pfam" id="PF01575">
    <property type="entry name" value="MaoC_dehydratas"/>
    <property type="match status" value="1"/>
</dbReference>
<dbReference type="InterPro" id="IPR052342">
    <property type="entry name" value="MCH/BMMD"/>
</dbReference>
<dbReference type="SUPFAM" id="SSF54637">
    <property type="entry name" value="Thioesterase/thiol ester dehydrase-isomerase"/>
    <property type="match status" value="1"/>
</dbReference>
<keyword evidence="3" id="KW-1185">Reference proteome</keyword>
<reference evidence="3" key="1">
    <citation type="journal article" date="2019" name="Int. J. Syst. Evol. Microbiol.">
        <title>The Global Catalogue of Microorganisms (GCM) 10K type strain sequencing project: providing services to taxonomists for standard genome sequencing and annotation.</title>
        <authorList>
            <consortium name="The Broad Institute Genomics Platform"/>
            <consortium name="The Broad Institute Genome Sequencing Center for Infectious Disease"/>
            <person name="Wu L."/>
            <person name="Ma J."/>
        </authorList>
    </citation>
    <scope>NUCLEOTIDE SEQUENCE [LARGE SCALE GENOMIC DNA]</scope>
    <source>
        <strain evidence="3">CGMCC 4.1434</strain>
    </source>
</reference>
<proteinExistence type="predicted"/>
<sequence length="149" mass="16790">MKQALYLDDLKVGDTFVSERYQLSTEKIKEFAREFDPQVFHCDEQLAEDTFFKGLAASGWHTASITMKLLTESLPFAHGIIGAGGEINWPLPTRPDDILYVKSTIKEIKPSKSKPNQALLLVESETLNQKNEVCQKLTAKLLSFRKSEG</sequence>